<keyword evidence="2" id="KW-0238">DNA-binding</keyword>
<evidence type="ECO:0000256" key="1">
    <source>
        <dbReference type="ARBA" id="ARBA00023015"/>
    </source>
</evidence>
<dbReference type="InterPro" id="IPR036390">
    <property type="entry name" value="WH_DNA-bd_sf"/>
</dbReference>
<dbReference type="GO" id="GO:0003677">
    <property type="term" value="F:DNA binding"/>
    <property type="evidence" value="ECO:0007669"/>
    <property type="project" value="UniProtKB-KW"/>
</dbReference>
<dbReference type="PROSITE" id="PS51118">
    <property type="entry name" value="HTH_HXLR"/>
    <property type="match status" value="1"/>
</dbReference>
<dbReference type="PANTHER" id="PTHR33204:SF18">
    <property type="entry name" value="TRANSCRIPTIONAL REGULATORY PROTEIN"/>
    <property type="match status" value="1"/>
</dbReference>
<reference evidence="5" key="1">
    <citation type="submission" date="2022-03" db="EMBL/GenBank/DDBJ databases">
        <title>Complete genome sequence of Caldinitratiruptor microaerophilus.</title>
        <authorList>
            <person name="Mukaiyama R."/>
            <person name="Nishiyama T."/>
            <person name="Ueda K."/>
        </authorList>
    </citation>
    <scope>NUCLEOTIDE SEQUENCE</scope>
    <source>
        <strain evidence="5">JCM 16183</strain>
    </source>
</reference>
<keyword evidence="6" id="KW-1185">Reference proteome</keyword>
<proteinExistence type="predicted"/>
<dbReference type="Pfam" id="PF01638">
    <property type="entry name" value="HxlR"/>
    <property type="match status" value="1"/>
</dbReference>
<dbReference type="InterPro" id="IPR002577">
    <property type="entry name" value="HTH_HxlR"/>
</dbReference>
<dbReference type="PANTHER" id="PTHR33204">
    <property type="entry name" value="TRANSCRIPTIONAL REGULATOR, MARR FAMILY"/>
    <property type="match status" value="1"/>
</dbReference>
<protein>
    <submittedName>
        <fullName evidence="5">Transcriptional regulator</fullName>
    </submittedName>
</protein>
<evidence type="ECO:0000259" key="4">
    <source>
        <dbReference type="PROSITE" id="PS51118"/>
    </source>
</evidence>
<keyword evidence="3" id="KW-0804">Transcription</keyword>
<dbReference type="RefSeq" id="WP_264842162.1">
    <property type="nucleotide sequence ID" value="NZ_AP025628.1"/>
</dbReference>
<sequence>MAARDCPIEKTLSVIGKKWTVLILRDLMAGTRRFGELLNSLEGISPKTLSERLKELEEGGVVHRQVFPEIPPRVEYSLTEKGRSLGGILEAMMEWGSRH</sequence>
<feature type="domain" description="HTH hxlR-type" evidence="4">
    <location>
        <begin position="6"/>
        <end position="99"/>
    </location>
</feature>
<evidence type="ECO:0000256" key="2">
    <source>
        <dbReference type="ARBA" id="ARBA00023125"/>
    </source>
</evidence>
<dbReference type="InterPro" id="IPR011991">
    <property type="entry name" value="ArsR-like_HTH"/>
</dbReference>
<dbReference type="KEGG" id="cmic:caldi_26080"/>
<keyword evidence="1" id="KW-0805">Transcription regulation</keyword>
<evidence type="ECO:0000313" key="5">
    <source>
        <dbReference type="EMBL" id="BDG61518.1"/>
    </source>
</evidence>
<dbReference type="CDD" id="cd00090">
    <property type="entry name" value="HTH_ARSR"/>
    <property type="match status" value="1"/>
</dbReference>
<organism evidence="5 6">
    <name type="scientific">Caldinitratiruptor microaerophilus</name>
    <dbReference type="NCBI Taxonomy" id="671077"/>
    <lineage>
        <taxon>Bacteria</taxon>
        <taxon>Bacillati</taxon>
        <taxon>Bacillota</taxon>
        <taxon>Clostridia</taxon>
        <taxon>Eubacteriales</taxon>
        <taxon>Symbiobacteriaceae</taxon>
        <taxon>Caldinitratiruptor</taxon>
    </lineage>
</organism>
<gene>
    <name evidence="5" type="ORF">caldi_26080</name>
</gene>
<evidence type="ECO:0000256" key="3">
    <source>
        <dbReference type="ARBA" id="ARBA00023163"/>
    </source>
</evidence>
<dbReference type="EMBL" id="AP025628">
    <property type="protein sequence ID" value="BDG61518.1"/>
    <property type="molecule type" value="Genomic_DNA"/>
</dbReference>
<evidence type="ECO:0000313" key="6">
    <source>
        <dbReference type="Proteomes" id="UP001163687"/>
    </source>
</evidence>
<accession>A0AA35G9J0</accession>
<dbReference type="InterPro" id="IPR036388">
    <property type="entry name" value="WH-like_DNA-bd_sf"/>
</dbReference>
<dbReference type="AlphaFoldDB" id="A0AA35G9J0"/>
<dbReference type="Gene3D" id="1.10.10.10">
    <property type="entry name" value="Winged helix-like DNA-binding domain superfamily/Winged helix DNA-binding domain"/>
    <property type="match status" value="1"/>
</dbReference>
<name>A0AA35G9J0_9FIRM</name>
<dbReference type="Proteomes" id="UP001163687">
    <property type="component" value="Chromosome"/>
</dbReference>
<dbReference type="SUPFAM" id="SSF46785">
    <property type="entry name" value="Winged helix' DNA-binding domain"/>
    <property type="match status" value="1"/>
</dbReference>